<gene>
    <name evidence="2" type="ORF">VTK73DRAFT_7291</name>
</gene>
<protein>
    <recommendedName>
        <fullName evidence="1">NADPH-dependent FMN reductase-like domain-containing protein</fullName>
    </recommendedName>
</protein>
<keyword evidence="3" id="KW-1185">Reference proteome</keyword>
<dbReference type="SUPFAM" id="SSF52218">
    <property type="entry name" value="Flavoproteins"/>
    <property type="match status" value="1"/>
</dbReference>
<feature type="domain" description="NADPH-dependent FMN reductase-like" evidence="1">
    <location>
        <begin position="6"/>
        <end position="147"/>
    </location>
</feature>
<dbReference type="PANTHER" id="PTHR30543:SF21">
    <property type="entry name" value="NAD(P)H-DEPENDENT FMN REDUCTASE LOT6"/>
    <property type="match status" value="1"/>
</dbReference>
<comment type="caution">
    <text evidence="2">The sequence shown here is derived from an EMBL/GenBank/DDBJ whole genome shotgun (WGS) entry which is preliminary data.</text>
</comment>
<accession>A0ABR3WFD2</accession>
<dbReference type="EMBL" id="JAZHXJ010000455">
    <property type="protein sequence ID" value="KAL1860490.1"/>
    <property type="molecule type" value="Genomic_DNA"/>
</dbReference>
<evidence type="ECO:0000313" key="3">
    <source>
        <dbReference type="Proteomes" id="UP001586593"/>
    </source>
</evidence>
<name>A0ABR3WFD2_9PEZI</name>
<dbReference type="Gene3D" id="3.40.50.360">
    <property type="match status" value="1"/>
</dbReference>
<evidence type="ECO:0000313" key="2">
    <source>
        <dbReference type="EMBL" id="KAL1860490.1"/>
    </source>
</evidence>
<dbReference type="Proteomes" id="UP001586593">
    <property type="component" value="Unassembled WGS sequence"/>
</dbReference>
<evidence type="ECO:0000259" key="1">
    <source>
        <dbReference type="Pfam" id="PF03358"/>
    </source>
</evidence>
<dbReference type="InterPro" id="IPR029039">
    <property type="entry name" value="Flavoprotein-like_sf"/>
</dbReference>
<reference evidence="2 3" key="1">
    <citation type="journal article" date="2024" name="Commun. Biol.">
        <title>Comparative genomic analysis of thermophilic fungi reveals convergent evolutionary adaptations and gene losses.</title>
        <authorList>
            <person name="Steindorff A.S."/>
            <person name="Aguilar-Pontes M.V."/>
            <person name="Robinson A.J."/>
            <person name="Andreopoulos B."/>
            <person name="LaButti K."/>
            <person name="Kuo A."/>
            <person name="Mondo S."/>
            <person name="Riley R."/>
            <person name="Otillar R."/>
            <person name="Haridas S."/>
            <person name="Lipzen A."/>
            <person name="Grimwood J."/>
            <person name="Schmutz J."/>
            <person name="Clum A."/>
            <person name="Reid I.D."/>
            <person name="Moisan M.C."/>
            <person name="Butler G."/>
            <person name="Nguyen T.T.M."/>
            <person name="Dewar K."/>
            <person name="Conant G."/>
            <person name="Drula E."/>
            <person name="Henrissat B."/>
            <person name="Hansel C."/>
            <person name="Singer S."/>
            <person name="Hutchinson M.I."/>
            <person name="de Vries R.P."/>
            <person name="Natvig D.O."/>
            <person name="Powell A.J."/>
            <person name="Tsang A."/>
            <person name="Grigoriev I.V."/>
        </authorList>
    </citation>
    <scope>NUCLEOTIDE SEQUENCE [LARGE SCALE GENOMIC DNA]</scope>
    <source>
        <strain evidence="2 3">ATCC 24622</strain>
    </source>
</reference>
<dbReference type="Pfam" id="PF03358">
    <property type="entry name" value="FMN_red"/>
    <property type="match status" value="1"/>
</dbReference>
<dbReference type="InterPro" id="IPR050712">
    <property type="entry name" value="NAD(P)H-dep_reductase"/>
</dbReference>
<dbReference type="PANTHER" id="PTHR30543">
    <property type="entry name" value="CHROMATE REDUCTASE"/>
    <property type="match status" value="1"/>
</dbReference>
<dbReference type="InterPro" id="IPR005025">
    <property type="entry name" value="FMN_Rdtase-like_dom"/>
</dbReference>
<organism evidence="2 3">
    <name type="scientific">Phialemonium thermophilum</name>
    <dbReference type="NCBI Taxonomy" id="223376"/>
    <lineage>
        <taxon>Eukaryota</taxon>
        <taxon>Fungi</taxon>
        <taxon>Dikarya</taxon>
        <taxon>Ascomycota</taxon>
        <taxon>Pezizomycotina</taxon>
        <taxon>Sordariomycetes</taxon>
        <taxon>Sordariomycetidae</taxon>
        <taxon>Cephalothecales</taxon>
        <taxon>Cephalothecaceae</taxon>
        <taxon>Phialemonium</taxon>
    </lineage>
</organism>
<proteinExistence type="predicted"/>
<sequence length="210" mass="22799">MSSKSVAVITFSTRTPRVGPEVAALVKEYIAKDAEASGIKLASIDLADFKLPVFDEAVIPAMIPDKGTFKNPHSIAWSEAIKAHDAYVLVIPEYNYGVTGGTKNAIDYLKKEWDGKPAIVVSYGISGGKTANEQVSNSLSMMGLRVAATKPQLAFQPQYGPDMYTAMFEGKLGEETKKEWAEKGSLEVLKAWDELKVLLAQEPAKEEAKA</sequence>